<keyword evidence="1" id="KW-1133">Transmembrane helix</keyword>
<dbReference type="KEGG" id="aei:AOY20_13505"/>
<protein>
    <submittedName>
        <fullName evidence="2">Uncharacterized protein</fullName>
    </submittedName>
</protein>
<evidence type="ECO:0000313" key="2">
    <source>
        <dbReference type="EMBL" id="ALH96477.1"/>
    </source>
</evidence>
<dbReference type="Proteomes" id="UP000064939">
    <property type="component" value="Chromosome"/>
</dbReference>
<proteinExistence type="predicted"/>
<gene>
    <name evidence="2" type="ORF">AOY20_13505</name>
</gene>
<feature type="transmembrane region" description="Helical" evidence="1">
    <location>
        <begin position="90"/>
        <end position="109"/>
    </location>
</feature>
<keyword evidence="1" id="KW-0472">Membrane</keyword>
<dbReference type="EMBL" id="CP012808">
    <property type="protein sequence ID" value="ALH96477.1"/>
    <property type="molecule type" value="Genomic_DNA"/>
</dbReference>
<accession>A0A0N9W1D5</accession>
<sequence length="111" mass="12480">MKALILSDEINQFHWSMLKSVLLILSILPLSQGILHLWQTTEGSSQIMVGFFALSLVSSLFILSFWSALKATVLNLKNSSMSAFEQNIVKIYRYIPMFFLAGMISYIAASL</sequence>
<evidence type="ECO:0000256" key="1">
    <source>
        <dbReference type="SAM" id="Phobius"/>
    </source>
</evidence>
<keyword evidence="1" id="KW-0812">Transmembrane</keyword>
<feature type="transmembrane region" description="Helical" evidence="1">
    <location>
        <begin position="21"/>
        <end position="41"/>
    </location>
</feature>
<keyword evidence="3" id="KW-1185">Reference proteome</keyword>
<evidence type="ECO:0000313" key="3">
    <source>
        <dbReference type="Proteomes" id="UP000064939"/>
    </source>
</evidence>
<reference evidence="2 3" key="1">
    <citation type="journal article" date="2015" name="Int. J. Syst. Evol. Microbiol.">
        <title>Acinetobacter equi sp. nov. isolated from horse faeces.</title>
        <authorList>
            <person name="Poppel M.T."/>
            <person name="Skiebe E."/>
            <person name="Laue M."/>
            <person name="Bergmann H."/>
            <person name="Ebersberger I."/>
            <person name="Garn T."/>
            <person name="Fruth A."/>
            <person name="Baumgardt S."/>
            <person name="Busse H.J."/>
            <person name="Wilharm G."/>
        </authorList>
    </citation>
    <scope>NUCLEOTIDE SEQUENCE [LARGE SCALE GENOMIC DNA]</scope>
    <source>
        <strain evidence="2 3">114</strain>
    </source>
</reference>
<name>A0A0N9W1D5_9GAMM</name>
<dbReference type="RefSeq" id="WP_054582356.1">
    <property type="nucleotide sequence ID" value="NZ_CP012808.1"/>
</dbReference>
<organism evidence="2 3">
    <name type="scientific">Acinetobacter equi</name>
    <dbReference type="NCBI Taxonomy" id="1324350"/>
    <lineage>
        <taxon>Bacteria</taxon>
        <taxon>Pseudomonadati</taxon>
        <taxon>Pseudomonadota</taxon>
        <taxon>Gammaproteobacteria</taxon>
        <taxon>Moraxellales</taxon>
        <taxon>Moraxellaceae</taxon>
        <taxon>Acinetobacter</taxon>
    </lineage>
</organism>
<feature type="transmembrane region" description="Helical" evidence="1">
    <location>
        <begin position="47"/>
        <end position="69"/>
    </location>
</feature>
<dbReference type="OrthoDB" id="6713417at2"/>
<dbReference type="AlphaFoldDB" id="A0A0N9W1D5"/>